<evidence type="ECO:0000313" key="5">
    <source>
        <dbReference type="Proteomes" id="UP000242188"/>
    </source>
</evidence>
<dbReference type="InterPro" id="IPR039720">
    <property type="entry name" value="TMEM94"/>
</dbReference>
<feature type="transmembrane region" description="Helical" evidence="2">
    <location>
        <begin position="49"/>
        <end position="72"/>
    </location>
</feature>
<sequence>MTEGYSTREALSVLYEELTLEVDKYEEETNIRKWRSYLSLFHHTHIKSAFHWTSLVLLLGLCIALFIAFIIANVNDEGISGHGWWMAEIVVILLTVATNICFNIWNGKRAHEELIYVTRLSLRKLEECIDNNTWNSSNYPTLHAPISPCVSLQWTIRDKEVVNLPTTLLVQGDIILLRPGQEAPAECREVEESSEGQDTILKKGDVYSPQGEEFTEEIKDPHGKSPLTSKQFVLQETPFIKHIRLILEDSVKRPVSNTEKVRYIICSKWLEHRILSVVVILVLITNVVRLVYLKGHSGHWAEMILILPSHTLLPLLPLLFPLAWRLLNFYGQARVFAVFSVSKDTKVTCEDSFSTNSTISVDEARVNMDWTLVRDWFWLVLSGRAPAPTRRVNISHILGSVTSLCCVDKKGLLSWPNPSAEKVFFLSSYNKDNPTMDLSSSDTDKKKEGNDTKPALIKAYESPSHVEVLDLTHDSKGLNILLNTCNAKTVEWYTQFTDHVSSEALENEETVAVVNRRCLCELARQIGFSEKAMDIFTLERILGMYKHVHPDESAKERLHRAKSFIQHKIPMPNLVSVVVREKASGLGQVLSQGTADLLLGCCSDYWDGEDISILTENDRKKILDFYHRTSMASYCTAFSYRPLTQHISPHLDNLYIQLSHCGEVIFNSCSETPRNSNTDSNVDLVHETRLLSDSSRAFSVDSLFDTTSISSIEDIPGCCQAQNNQIFIGMVSMQYQARQEVVQLIEKLEVACIRFVHFSQENEVRSRVFAEKMGLEAGWNCHISMLSDPALKGETVASSAADLPHRVSRYSSRNSSDTVAKDTNMVSSNYKHSQDSMHSRCQSAPSIVNLNSSQVRFEMTTDTSSSEPRSPRVYIGERTPLTTDGEDEDEVLFTNTELSKSYSSQCNTNQDLDNITDIESRHASSYFTENTDSLTGALDNRAKLPRGIENIRPHLQTVDNVPLLVNLFTDCTSETTQEMMKIMQEFGEVVMCVGSSNNINNTAIFLQADCSLALEPLYPQVCAVDSMMTKPWKEDQLTPMQLASTLISIPCPLTFRKEDNISLIKLIAEARSFLMSSRNCFYLMLCYHLTVSLVQLLGSMVLLPPVLASQHLLWILFIVIPFLSLSMMGLPVDPRVMNNATTHNSEYITKDVVQQFLLYFVTRFVPAGLVCLLCYALTLHSFCAGDHTPQPSCAIYVFGTNSSDQLWYDKYSGGLVLAQNVFTFYLVFYFVVISVSFVHWSDHIWQQNPLTNRLWVCTVLLLMCGQVVLFVCDMSIRGAGQHRLMSLASVHPAVWGVGFSFPLVILLINELVKRHEVKLYSRYQKRTRLNFGTKLGMNSPF</sequence>
<dbReference type="PANTHER" id="PTHR13219:SF6">
    <property type="entry name" value="TRANSMEMBRANE PROTEIN 94"/>
    <property type="match status" value="1"/>
</dbReference>
<dbReference type="Proteomes" id="UP000242188">
    <property type="component" value="Unassembled WGS sequence"/>
</dbReference>
<gene>
    <name evidence="4" type="ORF">KP79_PYT05441</name>
</gene>
<feature type="transmembrane region" description="Helical" evidence="2">
    <location>
        <begin position="274"/>
        <end position="292"/>
    </location>
</feature>
<feature type="transmembrane region" description="Helical" evidence="2">
    <location>
        <begin position="1292"/>
        <end position="1312"/>
    </location>
</feature>
<comment type="caution">
    <text evidence="4">The sequence shown here is derived from an EMBL/GenBank/DDBJ whole genome shotgun (WGS) entry which is preliminary data.</text>
</comment>
<keyword evidence="2" id="KW-0472">Membrane</keyword>
<keyword evidence="2" id="KW-0812">Transmembrane</keyword>
<dbReference type="Gene3D" id="1.20.1110.10">
    <property type="entry name" value="Calcium-transporting ATPase, transmembrane domain"/>
    <property type="match status" value="1"/>
</dbReference>
<feature type="transmembrane region" description="Helical" evidence="2">
    <location>
        <begin position="1081"/>
        <end position="1106"/>
    </location>
</feature>
<dbReference type="InterPro" id="IPR006068">
    <property type="entry name" value="ATPase_P-typ_cation-transptr_C"/>
</dbReference>
<feature type="transmembrane region" description="Helical" evidence="2">
    <location>
        <begin position="304"/>
        <end position="324"/>
    </location>
</feature>
<feature type="transmembrane region" description="Helical" evidence="2">
    <location>
        <begin position="84"/>
        <end position="105"/>
    </location>
</feature>
<feature type="region of interest" description="Disordered" evidence="1">
    <location>
        <begin position="860"/>
        <end position="885"/>
    </location>
</feature>
<feature type="transmembrane region" description="Helical" evidence="2">
    <location>
        <begin position="1222"/>
        <end position="1241"/>
    </location>
</feature>
<dbReference type="STRING" id="6573.A0A210QGY8"/>
<feature type="domain" description="Cation-transporting P-type ATPase C-terminal" evidence="3">
    <location>
        <begin position="1105"/>
        <end position="1314"/>
    </location>
</feature>
<protein>
    <recommendedName>
        <fullName evidence="3">Cation-transporting P-type ATPase C-terminal domain-containing protein</fullName>
    </recommendedName>
</protein>
<feature type="transmembrane region" description="Helical" evidence="2">
    <location>
        <begin position="1112"/>
        <end position="1130"/>
    </location>
</feature>
<evidence type="ECO:0000259" key="3">
    <source>
        <dbReference type="Pfam" id="PF00689"/>
    </source>
</evidence>
<proteinExistence type="predicted"/>
<evidence type="ECO:0000313" key="4">
    <source>
        <dbReference type="EMBL" id="OWF47987.1"/>
    </source>
</evidence>
<evidence type="ECO:0000256" key="1">
    <source>
        <dbReference type="SAM" id="MobiDB-lite"/>
    </source>
</evidence>
<dbReference type="OrthoDB" id="5568754at2759"/>
<feature type="transmembrane region" description="Helical" evidence="2">
    <location>
        <begin position="1156"/>
        <end position="1178"/>
    </location>
</feature>
<dbReference type="InterPro" id="IPR023298">
    <property type="entry name" value="ATPase_P-typ_TM_dom_sf"/>
</dbReference>
<name>A0A210QGY8_MIZYE</name>
<dbReference type="EMBL" id="NEDP02003741">
    <property type="protein sequence ID" value="OWF47987.1"/>
    <property type="molecule type" value="Genomic_DNA"/>
</dbReference>
<evidence type="ECO:0000256" key="2">
    <source>
        <dbReference type="SAM" id="Phobius"/>
    </source>
</evidence>
<organism evidence="4 5">
    <name type="scientific">Mizuhopecten yessoensis</name>
    <name type="common">Japanese scallop</name>
    <name type="synonym">Patinopecten yessoensis</name>
    <dbReference type="NCBI Taxonomy" id="6573"/>
    <lineage>
        <taxon>Eukaryota</taxon>
        <taxon>Metazoa</taxon>
        <taxon>Spiralia</taxon>
        <taxon>Lophotrochozoa</taxon>
        <taxon>Mollusca</taxon>
        <taxon>Bivalvia</taxon>
        <taxon>Autobranchia</taxon>
        <taxon>Pteriomorphia</taxon>
        <taxon>Pectinida</taxon>
        <taxon>Pectinoidea</taxon>
        <taxon>Pectinidae</taxon>
        <taxon>Mizuhopecten</taxon>
    </lineage>
</organism>
<reference evidence="4 5" key="1">
    <citation type="journal article" date="2017" name="Nat. Ecol. Evol.">
        <title>Scallop genome provides insights into evolution of bilaterian karyotype and development.</title>
        <authorList>
            <person name="Wang S."/>
            <person name="Zhang J."/>
            <person name="Jiao W."/>
            <person name="Li J."/>
            <person name="Xun X."/>
            <person name="Sun Y."/>
            <person name="Guo X."/>
            <person name="Huan P."/>
            <person name="Dong B."/>
            <person name="Zhang L."/>
            <person name="Hu X."/>
            <person name="Sun X."/>
            <person name="Wang J."/>
            <person name="Zhao C."/>
            <person name="Wang Y."/>
            <person name="Wang D."/>
            <person name="Huang X."/>
            <person name="Wang R."/>
            <person name="Lv J."/>
            <person name="Li Y."/>
            <person name="Zhang Z."/>
            <person name="Liu B."/>
            <person name="Lu W."/>
            <person name="Hui Y."/>
            <person name="Liang J."/>
            <person name="Zhou Z."/>
            <person name="Hou R."/>
            <person name="Li X."/>
            <person name="Liu Y."/>
            <person name="Li H."/>
            <person name="Ning X."/>
            <person name="Lin Y."/>
            <person name="Zhao L."/>
            <person name="Xing Q."/>
            <person name="Dou J."/>
            <person name="Li Y."/>
            <person name="Mao J."/>
            <person name="Guo H."/>
            <person name="Dou H."/>
            <person name="Li T."/>
            <person name="Mu C."/>
            <person name="Jiang W."/>
            <person name="Fu Q."/>
            <person name="Fu X."/>
            <person name="Miao Y."/>
            <person name="Liu J."/>
            <person name="Yu Q."/>
            <person name="Li R."/>
            <person name="Liao H."/>
            <person name="Li X."/>
            <person name="Kong Y."/>
            <person name="Jiang Z."/>
            <person name="Chourrout D."/>
            <person name="Li R."/>
            <person name="Bao Z."/>
        </authorList>
    </citation>
    <scope>NUCLEOTIDE SEQUENCE [LARGE SCALE GENOMIC DNA]</scope>
    <source>
        <strain evidence="4 5">PY_sf001</strain>
    </source>
</reference>
<feature type="transmembrane region" description="Helical" evidence="2">
    <location>
        <begin position="1253"/>
        <end position="1272"/>
    </location>
</feature>
<dbReference type="PANTHER" id="PTHR13219">
    <property type="entry name" value="TRANSMEMBRANE PROTEIN 94"/>
    <property type="match status" value="1"/>
</dbReference>
<accession>A0A210QGY8</accession>
<dbReference type="Pfam" id="PF00689">
    <property type="entry name" value="Cation_ATPase_C"/>
    <property type="match status" value="1"/>
</dbReference>
<keyword evidence="5" id="KW-1185">Reference proteome</keyword>
<keyword evidence="2" id="KW-1133">Transmembrane helix</keyword>
<dbReference type="SUPFAM" id="SSF81665">
    <property type="entry name" value="Calcium ATPase, transmembrane domain M"/>
    <property type="match status" value="1"/>
</dbReference>